<gene>
    <name evidence="1" type="ORF">ABS361_21490</name>
</gene>
<sequence length="44" mass="4877">MTMLVIGAVLLGLCWWAFEQMNAYDKLQTCALSGRRDCSKVVGP</sequence>
<protein>
    <submittedName>
        <fullName evidence="1">Uncharacterized protein</fullName>
    </submittedName>
</protein>
<dbReference type="AlphaFoldDB" id="A0AAU7X8Z5"/>
<organism evidence="1">
    <name type="scientific">Methyloraptor flagellatus</name>
    <dbReference type="NCBI Taxonomy" id="3162530"/>
    <lineage>
        <taxon>Bacteria</taxon>
        <taxon>Pseudomonadati</taxon>
        <taxon>Pseudomonadota</taxon>
        <taxon>Alphaproteobacteria</taxon>
        <taxon>Hyphomicrobiales</taxon>
        <taxon>Ancalomicrobiaceae</taxon>
        <taxon>Methyloraptor</taxon>
    </lineage>
</organism>
<dbReference type="KEGG" id="mflg:ABS361_21490"/>
<accession>A0AAU7X8Z5</accession>
<name>A0AAU7X8Z5_9HYPH</name>
<proteinExistence type="predicted"/>
<evidence type="ECO:0000313" key="1">
    <source>
        <dbReference type="EMBL" id="XBY44547.1"/>
    </source>
</evidence>
<dbReference type="RefSeq" id="WP_407049640.1">
    <property type="nucleotide sequence ID" value="NZ_CP158568.1"/>
</dbReference>
<dbReference type="EMBL" id="CP158568">
    <property type="protein sequence ID" value="XBY44547.1"/>
    <property type="molecule type" value="Genomic_DNA"/>
</dbReference>
<reference evidence="1" key="1">
    <citation type="submission" date="2024-06" db="EMBL/GenBank/DDBJ databases">
        <title>Methylostella associata gen. nov., sp. nov., a novel Ancalomicrobiaceae-affiliated facultatively methylotrophic bacteria that feed on methanotrophs of the genus Methylococcus.</title>
        <authorList>
            <person name="Saltykova V."/>
            <person name="Danilova O.V."/>
            <person name="Oshkin I.Y."/>
            <person name="Belova S.E."/>
            <person name="Pimenov N.V."/>
            <person name="Dedysh S.N."/>
        </authorList>
    </citation>
    <scope>NUCLEOTIDE SEQUENCE</scope>
    <source>
        <strain evidence="1">S20</strain>
    </source>
</reference>